<dbReference type="KEGG" id="cbw:RR42_s0026"/>
<dbReference type="PANTHER" id="PTHR43179">
    <property type="entry name" value="RHAMNOSYLTRANSFERASE WBBL"/>
    <property type="match status" value="1"/>
</dbReference>
<dbReference type="Pfam" id="PF13641">
    <property type="entry name" value="Glyco_tranf_2_3"/>
    <property type="match status" value="1"/>
</dbReference>
<dbReference type="RefSeq" id="WP_052494834.1">
    <property type="nucleotide sequence ID" value="NZ_CP010537.1"/>
</dbReference>
<dbReference type="SUPFAM" id="SSF53448">
    <property type="entry name" value="Nucleotide-diphospho-sugar transferases"/>
    <property type="match status" value="1"/>
</dbReference>
<dbReference type="AlphaFoldDB" id="A0A0C4YIE7"/>
<keyword evidence="6" id="KW-1185">Reference proteome</keyword>
<protein>
    <submittedName>
        <fullName evidence="5">Mycofactocin system glycosyltransferase</fullName>
    </submittedName>
</protein>
<dbReference type="EMBL" id="CP010537">
    <property type="protein sequence ID" value="AJG21624.1"/>
    <property type="molecule type" value="Genomic_DNA"/>
</dbReference>
<evidence type="ECO:0000313" key="5">
    <source>
        <dbReference type="EMBL" id="AJG21624.1"/>
    </source>
</evidence>
<dbReference type="Gene3D" id="3.90.550.10">
    <property type="entry name" value="Spore Coat Polysaccharide Biosynthesis Protein SpsA, Chain A"/>
    <property type="match status" value="1"/>
</dbReference>
<dbReference type="Proteomes" id="UP000031843">
    <property type="component" value="Chromosome secondary"/>
</dbReference>
<organism evidence="5 6">
    <name type="scientific">Cupriavidus basilensis</name>
    <dbReference type="NCBI Taxonomy" id="68895"/>
    <lineage>
        <taxon>Bacteria</taxon>
        <taxon>Pseudomonadati</taxon>
        <taxon>Pseudomonadota</taxon>
        <taxon>Betaproteobacteria</taxon>
        <taxon>Burkholderiales</taxon>
        <taxon>Burkholderiaceae</taxon>
        <taxon>Cupriavidus</taxon>
    </lineage>
</organism>
<proteinExistence type="inferred from homology"/>
<reference evidence="5 6" key="1">
    <citation type="journal article" date="2015" name="Genome Announc.">
        <title>Complete Genome Sequence of Cupriavidus basilensis 4G11, Isolated from the Oak Ridge Field Research Center Site.</title>
        <authorList>
            <person name="Ray J."/>
            <person name="Waters R.J."/>
            <person name="Skerker J.M."/>
            <person name="Kuehl J.V."/>
            <person name="Price M.N."/>
            <person name="Huang J."/>
            <person name="Chakraborty R."/>
            <person name="Arkin A.P."/>
            <person name="Deutschbauer A."/>
        </authorList>
    </citation>
    <scope>NUCLEOTIDE SEQUENCE [LARGE SCALE GENOMIC DNA]</scope>
    <source>
        <strain evidence="5">4G11</strain>
    </source>
</reference>
<dbReference type="PANTHER" id="PTHR43179:SF12">
    <property type="entry name" value="GALACTOFURANOSYLTRANSFERASE GLFT2"/>
    <property type="match status" value="1"/>
</dbReference>
<feature type="region of interest" description="Disordered" evidence="4">
    <location>
        <begin position="322"/>
        <end position="347"/>
    </location>
</feature>
<comment type="similarity">
    <text evidence="1">Belongs to the glycosyltransferase 2 family.</text>
</comment>
<dbReference type="STRING" id="68895.RR42_s0026"/>
<keyword evidence="3 5" id="KW-0808">Transferase</keyword>
<evidence type="ECO:0000256" key="1">
    <source>
        <dbReference type="ARBA" id="ARBA00006739"/>
    </source>
</evidence>
<evidence type="ECO:0000256" key="3">
    <source>
        <dbReference type="ARBA" id="ARBA00022679"/>
    </source>
</evidence>
<gene>
    <name evidence="5" type="ORF">RR42_s0026</name>
</gene>
<dbReference type="InterPro" id="IPR029044">
    <property type="entry name" value="Nucleotide-diphossugar_trans"/>
</dbReference>
<keyword evidence="2" id="KW-0328">Glycosyltransferase</keyword>
<sequence length="347" mass="37061">MSDAPSVTLMVPTYRRPDMLQRCLQAAAALVPAPAQLIVVCRGADDPATAAWLADTAPARYPALLVVKVTEPGVVAAMNAGLPHATGELLAILDDDALPRADWLARLLPHFADATVGGAGGRDVVRGADGAPLAVPDVALAGYRDGWGRIIGETHRVCGAPRAVETLKGCNWILRRAALGTARFDERLQGQGAQPGNETWMCQMLRHAGWRLVLDPGAIVDHYPAARYNYERQSYARKRCFEETCNMTAISMAYAPPAMRLRLVLFQLLVGSRSCPGAYFLAHSLLKRPRSLPGQLLGGWGGFVQGVRLAGTLRMQPPGRPTRCAGPHAQAVPAGARLDGTPRGSEA</sequence>
<dbReference type="OrthoDB" id="9781367at2"/>
<evidence type="ECO:0000256" key="4">
    <source>
        <dbReference type="SAM" id="MobiDB-lite"/>
    </source>
</evidence>
<evidence type="ECO:0000256" key="2">
    <source>
        <dbReference type="ARBA" id="ARBA00022676"/>
    </source>
</evidence>
<evidence type="ECO:0000313" key="6">
    <source>
        <dbReference type="Proteomes" id="UP000031843"/>
    </source>
</evidence>
<dbReference type="GO" id="GO:0016757">
    <property type="term" value="F:glycosyltransferase activity"/>
    <property type="evidence" value="ECO:0007669"/>
    <property type="project" value="UniProtKB-KW"/>
</dbReference>
<name>A0A0C4YIE7_9BURK</name>
<accession>A0A0C4YIE7</accession>